<name>A0A7J7HVX2_CAMSI</name>
<keyword evidence="3" id="KW-0238">DNA-binding</keyword>
<feature type="region of interest" description="Disordered" evidence="6">
    <location>
        <begin position="1"/>
        <end position="42"/>
    </location>
</feature>
<evidence type="ECO:0000256" key="4">
    <source>
        <dbReference type="ARBA" id="ARBA00023163"/>
    </source>
</evidence>
<dbReference type="CDD" id="cd00018">
    <property type="entry name" value="AP2"/>
    <property type="match status" value="1"/>
</dbReference>
<organism evidence="8 9">
    <name type="scientific">Camellia sinensis</name>
    <name type="common">Tea plant</name>
    <name type="synonym">Thea sinensis</name>
    <dbReference type="NCBI Taxonomy" id="4442"/>
    <lineage>
        <taxon>Eukaryota</taxon>
        <taxon>Viridiplantae</taxon>
        <taxon>Streptophyta</taxon>
        <taxon>Embryophyta</taxon>
        <taxon>Tracheophyta</taxon>
        <taxon>Spermatophyta</taxon>
        <taxon>Magnoliopsida</taxon>
        <taxon>eudicotyledons</taxon>
        <taxon>Gunneridae</taxon>
        <taxon>Pentapetalae</taxon>
        <taxon>asterids</taxon>
        <taxon>Ericales</taxon>
        <taxon>Theaceae</taxon>
        <taxon>Camellia</taxon>
    </lineage>
</organism>
<dbReference type="InterPro" id="IPR016177">
    <property type="entry name" value="DNA-bd_dom_sf"/>
</dbReference>
<evidence type="ECO:0000256" key="6">
    <source>
        <dbReference type="SAM" id="MobiDB-lite"/>
    </source>
</evidence>
<feature type="domain" description="AP2/ERF" evidence="7">
    <location>
        <begin position="35"/>
        <end position="99"/>
    </location>
</feature>
<dbReference type="EMBL" id="JACBKZ010000002">
    <property type="protein sequence ID" value="KAF5956224.1"/>
    <property type="molecule type" value="Genomic_DNA"/>
</dbReference>
<dbReference type="InterPro" id="IPR050913">
    <property type="entry name" value="AP2/ERF_ERF"/>
</dbReference>
<evidence type="ECO:0000256" key="1">
    <source>
        <dbReference type="ARBA" id="ARBA00004123"/>
    </source>
</evidence>
<evidence type="ECO:0000256" key="2">
    <source>
        <dbReference type="ARBA" id="ARBA00023015"/>
    </source>
</evidence>
<reference evidence="9" key="1">
    <citation type="journal article" date="2020" name="Nat. Commun.">
        <title>Genome assembly of wild tea tree DASZ reveals pedigree and selection history of tea varieties.</title>
        <authorList>
            <person name="Zhang W."/>
            <person name="Zhang Y."/>
            <person name="Qiu H."/>
            <person name="Guo Y."/>
            <person name="Wan H."/>
            <person name="Zhang X."/>
            <person name="Scossa F."/>
            <person name="Alseekh S."/>
            <person name="Zhang Q."/>
            <person name="Wang P."/>
            <person name="Xu L."/>
            <person name="Schmidt M.H."/>
            <person name="Jia X."/>
            <person name="Li D."/>
            <person name="Zhu A."/>
            <person name="Guo F."/>
            <person name="Chen W."/>
            <person name="Ni D."/>
            <person name="Usadel B."/>
            <person name="Fernie A.R."/>
            <person name="Wen W."/>
        </authorList>
    </citation>
    <scope>NUCLEOTIDE SEQUENCE [LARGE SCALE GENOMIC DNA]</scope>
    <source>
        <strain evidence="9">cv. G240</strain>
    </source>
</reference>
<evidence type="ECO:0000256" key="5">
    <source>
        <dbReference type="ARBA" id="ARBA00023242"/>
    </source>
</evidence>
<dbReference type="GO" id="GO:0003700">
    <property type="term" value="F:DNA-binding transcription factor activity"/>
    <property type="evidence" value="ECO:0007669"/>
    <property type="project" value="InterPro"/>
</dbReference>
<dbReference type="GO" id="GO:0005634">
    <property type="term" value="C:nucleus"/>
    <property type="evidence" value="ECO:0007669"/>
    <property type="project" value="UniProtKB-SubCell"/>
</dbReference>
<keyword evidence="4" id="KW-0804">Transcription</keyword>
<dbReference type="PANTHER" id="PTHR31194">
    <property type="entry name" value="SHN SHINE , DNA BINDING / TRANSCRIPTION FACTOR"/>
    <property type="match status" value="1"/>
</dbReference>
<keyword evidence="5" id="KW-0539">Nucleus</keyword>
<dbReference type="PROSITE" id="PS51032">
    <property type="entry name" value="AP2_ERF"/>
    <property type="match status" value="1"/>
</dbReference>
<proteinExistence type="predicted"/>
<accession>A0A7J7HVX2</accession>
<dbReference type="Gene3D" id="3.30.730.10">
    <property type="entry name" value="AP2/ERF domain"/>
    <property type="match status" value="1"/>
</dbReference>
<dbReference type="PRINTS" id="PR00367">
    <property type="entry name" value="ETHRSPELEMNT"/>
</dbReference>
<evidence type="ECO:0000259" key="7">
    <source>
        <dbReference type="PROSITE" id="PS51032"/>
    </source>
</evidence>
<keyword evidence="9" id="KW-1185">Reference proteome</keyword>
<dbReference type="SMART" id="SM00380">
    <property type="entry name" value="AP2"/>
    <property type="match status" value="1"/>
</dbReference>
<dbReference type="InterPro" id="IPR036955">
    <property type="entry name" value="AP2/ERF_dom_sf"/>
</dbReference>
<comment type="subcellular location">
    <subcellularLocation>
        <location evidence="1">Nucleus</location>
    </subcellularLocation>
</comment>
<gene>
    <name evidence="8" type="ORF">HYC85_003449</name>
</gene>
<evidence type="ECO:0000313" key="8">
    <source>
        <dbReference type="EMBL" id="KAF5956224.1"/>
    </source>
</evidence>
<dbReference type="SUPFAM" id="SSF54171">
    <property type="entry name" value="DNA-binding domain"/>
    <property type="match status" value="1"/>
</dbReference>
<keyword evidence="2" id="KW-0805">Transcription regulation</keyword>
<evidence type="ECO:0000313" key="9">
    <source>
        <dbReference type="Proteomes" id="UP000593564"/>
    </source>
</evidence>
<feature type="compositionally biased region" description="Basic residues" evidence="6">
    <location>
        <begin position="13"/>
        <end position="31"/>
    </location>
</feature>
<protein>
    <recommendedName>
        <fullName evidence="7">AP2/ERF domain-containing protein</fullName>
    </recommendedName>
</protein>
<comment type="caution">
    <text evidence="8">The sequence shown here is derived from an EMBL/GenBank/DDBJ whole genome shotgun (WGS) entry which is preliminary data.</text>
</comment>
<dbReference type="InterPro" id="IPR001471">
    <property type="entry name" value="AP2/ERF_dom"/>
</dbReference>
<dbReference type="PANTHER" id="PTHR31194:SF140">
    <property type="entry name" value="ETHYLENE-RESPONSIVE TRANSCRIPTION FACTOR CRF2"/>
    <property type="match status" value="1"/>
</dbReference>
<evidence type="ECO:0000256" key="3">
    <source>
        <dbReference type="ARBA" id="ARBA00023125"/>
    </source>
</evidence>
<dbReference type="GO" id="GO:0003677">
    <property type="term" value="F:DNA binding"/>
    <property type="evidence" value="ECO:0007669"/>
    <property type="project" value="UniProtKB-KW"/>
</dbReference>
<dbReference type="Proteomes" id="UP000593564">
    <property type="component" value="Unassembled WGS sequence"/>
</dbReference>
<dbReference type="AlphaFoldDB" id="A0A7J7HVX2"/>
<sequence length="128" mass="14614">MSFLLKEQQPRKTLFKKKKRVSIQSSKKKLNSKSPYKGVRQRKWGKRTVEIQDRINKIRLWLGTFNTAEKAYEVYLAKKIELEEKKARIAVICKELNGVHLVVSPSSMLAKDGPILPNDGGTETGVDT</sequence>
<reference evidence="8 9" key="2">
    <citation type="submission" date="2020-07" db="EMBL/GenBank/DDBJ databases">
        <title>Genome assembly of wild tea tree DASZ reveals pedigree and selection history of tea varieties.</title>
        <authorList>
            <person name="Zhang W."/>
        </authorList>
    </citation>
    <scope>NUCLEOTIDE SEQUENCE [LARGE SCALE GENOMIC DNA]</scope>
    <source>
        <strain evidence="9">cv. G240</strain>
        <tissue evidence="8">Leaf</tissue>
    </source>
</reference>